<dbReference type="GO" id="GO:0000160">
    <property type="term" value="P:phosphorelay signal transduction system"/>
    <property type="evidence" value="ECO:0007669"/>
    <property type="project" value="UniProtKB-KW"/>
</dbReference>
<keyword evidence="5 10" id="KW-0418">Kinase</keyword>
<feature type="compositionally biased region" description="Polar residues" evidence="7">
    <location>
        <begin position="580"/>
        <end position="589"/>
    </location>
</feature>
<dbReference type="InterPro" id="IPR050980">
    <property type="entry name" value="2C_sensor_his_kinase"/>
</dbReference>
<evidence type="ECO:0000256" key="8">
    <source>
        <dbReference type="SAM" id="Phobius"/>
    </source>
</evidence>
<feature type="region of interest" description="Disordered" evidence="7">
    <location>
        <begin position="1"/>
        <end position="26"/>
    </location>
</feature>
<dbReference type="InterPro" id="IPR004358">
    <property type="entry name" value="Sig_transdc_His_kin-like_C"/>
</dbReference>
<dbReference type="PROSITE" id="PS50109">
    <property type="entry name" value="HIS_KIN"/>
    <property type="match status" value="1"/>
</dbReference>
<evidence type="ECO:0000313" key="10">
    <source>
        <dbReference type="EMBL" id="VDG76613.1"/>
    </source>
</evidence>
<dbReference type="GO" id="GO:0004673">
    <property type="term" value="F:protein histidine kinase activity"/>
    <property type="evidence" value="ECO:0007669"/>
    <property type="project" value="UniProtKB-EC"/>
</dbReference>
<dbReference type="InterPro" id="IPR003594">
    <property type="entry name" value="HATPase_dom"/>
</dbReference>
<feature type="transmembrane region" description="Helical" evidence="8">
    <location>
        <begin position="204"/>
        <end position="225"/>
    </location>
</feature>
<comment type="catalytic activity">
    <reaction evidence="1">
        <text>ATP + protein L-histidine = ADP + protein N-phospho-L-histidine.</text>
        <dbReference type="EC" id="2.7.13.3"/>
    </reaction>
</comment>
<accession>A0A7Z9C8N7</accession>
<dbReference type="InterPro" id="IPR036890">
    <property type="entry name" value="HATPase_C_sf"/>
</dbReference>
<name>A0A7Z9C8N7_9ACTO</name>
<dbReference type="PANTHER" id="PTHR44936">
    <property type="entry name" value="SENSOR PROTEIN CREC"/>
    <property type="match status" value="1"/>
</dbReference>
<feature type="region of interest" description="Disordered" evidence="7">
    <location>
        <begin position="413"/>
        <end position="454"/>
    </location>
</feature>
<keyword evidence="3" id="KW-0597">Phosphoprotein</keyword>
<feature type="compositionally biased region" description="Basic and acidic residues" evidence="7">
    <location>
        <begin position="1"/>
        <end position="20"/>
    </location>
</feature>
<evidence type="ECO:0000256" key="6">
    <source>
        <dbReference type="ARBA" id="ARBA00023012"/>
    </source>
</evidence>
<keyword evidence="8" id="KW-1133">Transmembrane helix</keyword>
<dbReference type="Pfam" id="PF02518">
    <property type="entry name" value="HATPase_c"/>
    <property type="match status" value="1"/>
</dbReference>
<dbReference type="EMBL" id="UYIO01000001">
    <property type="protein sequence ID" value="VDG76613.1"/>
    <property type="molecule type" value="Genomic_DNA"/>
</dbReference>
<feature type="compositionally biased region" description="Polar residues" evidence="7">
    <location>
        <begin position="444"/>
        <end position="454"/>
    </location>
</feature>
<evidence type="ECO:0000256" key="7">
    <source>
        <dbReference type="SAM" id="MobiDB-lite"/>
    </source>
</evidence>
<evidence type="ECO:0000313" key="11">
    <source>
        <dbReference type="Proteomes" id="UP000269974"/>
    </source>
</evidence>
<dbReference type="Proteomes" id="UP000269974">
    <property type="component" value="Unassembled WGS sequence"/>
</dbReference>
<dbReference type="EC" id="2.7.13.3" evidence="2"/>
<keyword evidence="6" id="KW-0902">Two-component regulatory system</keyword>
<feature type="region of interest" description="Disordered" evidence="7">
    <location>
        <begin position="530"/>
        <end position="601"/>
    </location>
</feature>
<evidence type="ECO:0000259" key="9">
    <source>
        <dbReference type="PROSITE" id="PS50109"/>
    </source>
</evidence>
<evidence type="ECO:0000256" key="1">
    <source>
        <dbReference type="ARBA" id="ARBA00000085"/>
    </source>
</evidence>
<organism evidence="10 11">
    <name type="scientific">Actinobaculum suis</name>
    <dbReference type="NCBI Taxonomy" id="1657"/>
    <lineage>
        <taxon>Bacteria</taxon>
        <taxon>Bacillati</taxon>
        <taxon>Actinomycetota</taxon>
        <taxon>Actinomycetes</taxon>
        <taxon>Actinomycetales</taxon>
        <taxon>Actinomycetaceae</taxon>
        <taxon>Actinobaculum</taxon>
    </lineage>
</organism>
<dbReference type="InterPro" id="IPR005467">
    <property type="entry name" value="His_kinase_dom"/>
</dbReference>
<dbReference type="AlphaFoldDB" id="A0A7Z9C8N7"/>
<comment type="caution">
    <text evidence="10">The sequence shown here is derived from an EMBL/GenBank/DDBJ whole genome shotgun (WGS) entry which is preliminary data.</text>
</comment>
<feature type="compositionally biased region" description="Low complexity" evidence="7">
    <location>
        <begin position="552"/>
        <end position="577"/>
    </location>
</feature>
<keyword evidence="4 10" id="KW-0808">Transferase</keyword>
<dbReference type="PRINTS" id="PR00344">
    <property type="entry name" value="BCTRLSENSOR"/>
</dbReference>
<gene>
    <name evidence="10" type="primary">prrB</name>
    <name evidence="10" type="ORF">NCTC10327_01255</name>
</gene>
<protein>
    <recommendedName>
        <fullName evidence="2">histidine kinase</fullName>
        <ecNumber evidence="2">2.7.13.3</ecNumber>
    </recommendedName>
</protein>
<sequence length="601" mass="63426">MANSKNETRETTRKQERKNTELSPGRKGSAVTWMWLMGTVAVSLILLLLVFSFVLRYRVAEDVRVALSQESQELRQFAAEVHDPHTGKPFASATDLISAYLARQVPTSTQLLAGTENLPAGEHQLGESLQLLGEKRGAAAPTWADLEPSLRQRLAVPGSGGQAVSASFGKLTWVNVEIQAATDSGAVAIIHFHVADEESIRTQIFSLAGVCVVVLVLTGVVAWVVTTRITGHIGEFTRKANRAITRATHHGHTVPQLEETGSAEYVRLAQTTNELLAPAEAAVEREAAFSEDLLHELTTPVALLASGINNPESGITREEMHSEIVRLRASLRGVANWQNFSNGKAINFTNDVSVARIVTEAVTTWNRKQRQHTVTPVLAYETQETLTDLTMRADGQALQSVLYELLQNAAHSSQITPPDATGPSHSPAQENPALESTAPDRPNSDTQNSNTPNRASADAAVYIFVHTTVENTAAGTSVVITVTDTGRGIPEGEHAMVMRRFGRATNDPQPGSGMGLPICAAIATVHGGTLTLSPAESGPTGSGPAGTGPTGTGATPAGTNSTGSGPAGTDATGTGPTKSRPITSTQAGTGTVAKLRLPIAE</sequence>
<dbReference type="Gene3D" id="3.30.565.10">
    <property type="entry name" value="Histidine kinase-like ATPase, C-terminal domain"/>
    <property type="match status" value="1"/>
</dbReference>
<reference evidence="10 11" key="1">
    <citation type="submission" date="2018-11" db="EMBL/GenBank/DDBJ databases">
        <authorList>
            <consortium name="Pathogen Informatics"/>
        </authorList>
    </citation>
    <scope>NUCLEOTIDE SEQUENCE [LARGE SCALE GENOMIC DNA]</scope>
    <source>
        <strain evidence="10 11">NCTC10327</strain>
    </source>
</reference>
<feature type="transmembrane region" description="Helical" evidence="8">
    <location>
        <begin position="33"/>
        <end position="55"/>
    </location>
</feature>
<proteinExistence type="predicted"/>
<dbReference type="SUPFAM" id="SSF55874">
    <property type="entry name" value="ATPase domain of HSP90 chaperone/DNA topoisomerase II/histidine kinase"/>
    <property type="match status" value="1"/>
</dbReference>
<dbReference type="PANTHER" id="PTHR44936:SF9">
    <property type="entry name" value="SENSOR PROTEIN CREC"/>
    <property type="match status" value="1"/>
</dbReference>
<evidence type="ECO:0000256" key="2">
    <source>
        <dbReference type="ARBA" id="ARBA00012438"/>
    </source>
</evidence>
<evidence type="ECO:0000256" key="3">
    <source>
        <dbReference type="ARBA" id="ARBA00022553"/>
    </source>
</evidence>
<keyword evidence="8" id="KW-0812">Transmembrane</keyword>
<feature type="compositionally biased region" description="Gly residues" evidence="7">
    <location>
        <begin position="540"/>
        <end position="551"/>
    </location>
</feature>
<evidence type="ECO:0000256" key="4">
    <source>
        <dbReference type="ARBA" id="ARBA00022679"/>
    </source>
</evidence>
<dbReference type="RefSeq" id="WP_185934091.1">
    <property type="nucleotide sequence ID" value="NZ_UYIO01000001.1"/>
</dbReference>
<dbReference type="SMART" id="SM00387">
    <property type="entry name" value="HATPase_c"/>
    <property type="match status" value="1"/>
</dbReference>
<feature type="domain" description="Histidine kinase" evidence="9">
    <location>
        <begin position="292"/>
        <end position="542"/>
    </location>
</feature>
<evidence type="ECO:0000256" key="5">
    <source>
        <dbReference type="ARBA" id="ARBA00022777"/>
    </source>
</evidence>
<keyword evidence="8" id="KW-0472">Membrane</keyword>